<evidence type="ECO:0000256" key="11">
    <source>
        <dbReference type="ARBA" id="ARBA00023212"/>
    </source>
</evidence>
<dbReference type="InterPro" id="IPR042222">
    <property type="entry name" value="Dynein_2_N"/>
</dbReference>
<evidence type="ECO:0000256" key="2">
    <source>
        <dbReference type="ARBA" id="ARBA00008887"/>
    </source>
</evidence>
<dbReference type="Proteomes" id="UP000299084">
    <property type="component" value="Unassembled WGS sequence"/>
</dbReference>
<dbReference type="FunFam" id="1.10.287.2620:FF:000002">
    <property type="entry name" value="Dynein heavy chain 2, axonemal"/>
    <property type="match status" value="1"/>
</dbReference>
<dbReference type="Pfam" id="PF08385">
    <property type="entry name" value="DHC_N1"/>
    <property type="match status" value="1"/>
</dbReference>
<evidence type="ECO:0000256" key="7">
    <source>
        <dbReference type="ARBA" id="ARBA00023017"/>
    </source>
</evidence>
<protein>
    <submittedName>
        <fullName evidence="16">Dynein heavy chain 10</fullName>
    </submittedName>
</protein>
<keyword evidence="10" id="KW-0505">Motor protein</keyword>
<feature type="region of interest" description="Disordered" evidence="13">
    <location>
        <begin position="71"/>
        <end position="128"/>
    </location>
</feature>
<accession>A0A5N4C9Y0</accession>
<feature type="region of interest" description="Disordered" evidence="13">
    <location>
        <begin position="470"/>
        <end position="491"/>
    </location>
</feature>
<name>A0A5N4C9Y0_CAMDR</name>
<keyword evidence="5" id="KW-0547">Nucleotide-binding</keyword>
<evidence type="ECO:0000256" key="5">
    <source>
        <dbReference type="ARBA" id="ARBA00022741"/>
    </source>
</evidence>
<feature type="compositionally biased region" description="Basic and acidic residues" evidence="13">
    <location>
        <begin position="87"/>
        <end position="98"/>
    </location>
</feature>
<comment type="caution">
    <text evidence="16">The sequence shown here is derived from an EMBL/GenBank/DDBJ whole genome shotgun (WGS) entry which is preliminary data.</text>
</comment>
<reference evidence="16 17" key="1">
    <citation type="journal article" date="2019" name="Mol. Ecol. Resour.">
        <title>Improving Illumina assemblies with Hi-C and long reads: an example with the North African dromedary.</title>
        <authorList>
            <person name="Elbers J.P."/>
            <person name="Rogers M.F."/>
            <person name="Perelman P.L."/>
            <person name="Proskuryakova A.A."/>
            <person name="Serdyukova N.A."/>
            <person name="Johnson W.E."/>
            <person name="Horin P."/>
            <person name="Corander J."/>
            <person name="Murphy D."/>
            <person name="Burger P.A."/>
        </authorList>
    </citation>
    <scope>NUCLEOTIDE SEQUENCE [LARGE SCALE GENOMIC DNA]</scope>
    <source>
        <strain evidence="16">Drom800</strain>
        <tissue evidence="16">Blood</tissue>
    </source>
</reference>
<keyword evidence="8" id="KW-0175">Coiled coil</keyword>
<keyword evidence="12" id="KW-0966">Cell projection</keyword>
<feature type="compositionally biased region" description="Polar residues" evidence="13">
    <location>
        <begin position="99"/>
        <end position="114"/>
    </location>
</feature>
<dbReference type="PANTHER" id="PTHR22878:SF63">
    <property type="entry name" value="DYNEIN AXONEMAL HEAVY CHAIN 10"/>
    <property type="match status" value="1"/>
</dbReference>
<evidence type="ECO:0000256" key="6">
    <source>
        <dbReference type="ARBA" id="ARBA00022840"/>
    </source>
</evidence>
<dbReference type="InterPro" id="IPR026983">
    <property type="entry name" value="DHC"/>
</dbReference>
<dbReference type="GO" id="GO:0005930">
    <property type="term" value="C:axoneme"/>
    <property type="evidence" value="ECO:0007669"/>
    <property type="project" value="UniProtKB-SubCell"/>
</dbReference>
<keyword evidence="3" id="KW-0963">Cytoplasm</keyword>
<dbReference type="GO" id="GO:0051959">
    <property type="term" value="F:dynein light intermediate chain binding"/>
    <property type="evidence" value="ECO:0007669"/>
    <property type="project" value="InterPro"/>
</dbReference>
<evidence type="ECO:0000256" key="8">
    <source>
        <dbReference type="ARBA" id="ARBA00023054"/>
    </source>
</evidence>
<keyword evidence="17" id="KW-1185">Reference proteome</keyword>
<feature type="domain" description="Dynein heavy chain linker" evidence="15">
    <location>
        <begin position="1677"/>
        <end position="1757"/>
    </location>
</feature>
<dbReference type="GO" id="GO:0005874">
    <property type="term" value="C:microtubule"/>
    <property type="evidence" value="ECO:0007669"/>
    <property type="project" value="UniProtKB-KW"/>
</dbReference>
<feature type="compositionally biased region" description="Polar residues" evidence="13">
    <location>
        <begin position="480"/>
        <end position="491"/>
    </location>
</feature>
<organism evidence="16 17">
    <name type="scientific">Camelus dromedarius</name>
    <name type="common">Dromedary</name>
    <name type="synonym">Arabian camel</name>
    <dbReference type="NCBI Taxonomy" id="9838"/>
    <lineage>
        <taxon>Eukaryota</taxon>
        <taxon>Metazoa</taxon>
        <taxon>Chordata</taxon>
        <taxon>Craniata</taxon>
        <taxon>Vertebrata</taxon>
        <taxon>Euteleostomi</taxon>
        <taxon>Mammalia</taxon>
        <taxon>Eutheria</taxon>
        <taxon>Laurasiatheria</taxon>
        <taxon>Artiodactyla</taxon>
        <taxon>Tylopoda</taxon>
        <taxon>Camelidae</taxon>
        <taxon>Camelus</taxon>
    </lineage>
</organism>
<gene>
    <name evidence="16" type="ORF">Cadr_000027911</name>
</gene>
<evidence type="ECO:0000256" key="1">
    <source>
        <dbReference type="ARBA" id="ARBA00004430"/>
    </source>
</evidence>
<evidence type="ECO:0000256" key="3">
    <source>
        <dbReference type="ARBA" id="ARBA00022490"/>
    </source>
</evidence>
<evidence type="ECO:0000259" key="14">
    <source>
        <dbReference type="Pfam" id="PF08385"/>
    </source>
</evidence>
<evidence type="ECO:0000256" key="10">
    <source>
        <dbReference type="ARBA" id="ARBA00023175"/>
    </source>
</evidence>
<dbReference type="EMBL" id="JWIN03000032">
    <property type="protein sequence ID" value="KAB1255184.1"/>
    <property type="molecule type" value="Genomic_DNA"/>
</dbReference>
<evidence type="ECO:0000256" key="9">
    <source>
        <dbReference type="ARBA" id="ARBA00023069"/>
    </source>
</evidence>
<evidence type="ECO:0000256" key="12">
    <source>
        <dbReference type="ARBA" id="ARBA00023273"/>
    </source>
</evidence>
<dbReference type="Gene3D" id="3.20.180.20">
    <property type="entry name" value="Dynein heavy chain, N-terminal domain 2"/>
    <property type="match status" value="1"/>
</dbReference>
<comment type="subcellular location">
    <subcellularLocation>
        <location evidence="1">Cytoplasm</location>
        <location evidence="1">Cytoskeleton</location>
        <location evidence="1">Cilium axoneme</location>
    </subcellularLocation>
</comment>
<comment type="similarity">
    <text evidence="2">Belongs to the dynein heavy chain family.</text>
</comment>
<dbReference type="Gene3D" id="1.10.287.2620">
    <property type="match status" value="1"/>
</dbReference>
<dbReference type="PANTHER" id="PTHR22878">
    <property type="entry name" value="DYNEIN HEAVY CHAIN 6, AXONEMAL-LIKE-RELATED"/>
    <property type="match status" value="1"/>
</dbReference>
<dbReference type="GO" id="GO:0045505">
    <property type="term" value="F:dynein intermediate chain binding"/>
    <property type="evidence" value="ECO:0007669"/>
    <property type="project" value="InterPro"/>
</dbReference>
<dbReference type="InterPro" id="IPR042228">
    <property type="entry name" value="Dynein_linker_3"/>
</dbReference>
<keyword evidence="7" id="KW-0243">Dynein</keyword>
<keyword evidence="4" id="KW-0493">Microtubule</keyword>
<dbReference type="InterPro" id="IPR013594">
    <property type="entry name" value="Dynein_heavy_tail"/>
</dbReference>
<feature type="domain" description="Dynein heavy chain tail" evidence="14">
    <location>
        <begin position="306"/>
        <end position="837"/>
    </location>
</feature>
<evidence type="ECO:0000256" key="4">
    <source>
        <dbReference type="ARBA" id="ARBA00022701"/>
    </source>
</evidence>
<evidence type="ECO:0000313" key="17">
    <source>
        <dbReference type="Proteomes" id="UP000299084"/>
    </source>
</evidence>
<evidence type="ECO:0000259" key="15">
    <source>
        <dbReference type="Pfam" id="PF08393"/>
    </source>
</evidence>
<dbReference type="InterPro" id="IPR013602">
    <property type="entry name" value="Dynein_heavy_linker"/>
</dbReference>
<evidence type="ECO:0000256" key="13">
    <source>
        <dbReference type="SAM" id="MobiDB-lite"/>
    </source>
</evidence>
<dbReference type="GO" id="GO:0005524">
    <property type="term" value="F:ATP binding"/>
    <property type="evidence" value="ECO:0007669"/>
    <property type="project" value="UniProtKB-KW"/>
</dbReference>
<dbReference type="GO" id="GO:0030286">
    <property type="term" value="C:dynein complex"/>
    <property type="evidence" value="ECO:0007669"/>
    <property type="project" value="UniProtKB-KW"/>
</dbReference>
<feature type="domain" description="Dynein heavy chain linker" evidence="15">
    <location>
        <begin position="1376"/>
        <end position="1638"/>
    </location>
</feature>
<keyword evidence="9" id="KW-0969">Cilium</keyword>
<dbReference type="Gene3D" id="1.20.140.100">
    <property type="entry name" value="Dynein heavy chain, N-terminal domain 2"/>
    <property type="match status" value="2"/>
</dbReference>
<dbReference type="Pfam" id="PF08393">
    <property type="entry name" value="DHC_N2"/>
    <property type="match status" value="2"/>
</dbReference>
<keyword evidence="11" id="KW-0206">Cytoskeleton</keyword>
<sequence>MDDLRVLWMRDRVYNAFGLRDPQLFEELLNRNDGEVEELILHFLNQSSDEEGASTLFFYRKVVPEEVEIDGEIPAWSEGEEEEEETEPRRTERADRASARSSQLRTNSTNQPSISLEGEETDQEGVENVPAKKTVKHIVEKTYLHVLCTPVPEEFLDQNVVFFLRNTKETISEATDMKEAMEVMPETLEYGIINADVLGFLKDIVCQVFMPALSFNQHKDASLGHTSGEVVDSFEYDIDLPTMPGEAVEYHSIQLIRDEFLMNIQKFASSIQRTMQQLEGEIKLETPSISVDREVSDLAADPDAVEVLEQCVINWLNQISAALEGQMKKTPQGNGPLAEIEFWRERNATLSALHEQTKLPVVRKVLDVIKESDSMLVANLQPVLTELFKLHMEASDNVRFLSTVERHFKNITHGSSFHVVLETIPSMMSALRMVWIISRHYNKDERMIPLLERIAWEIAERSYGFAPVVQPHSGPKATRSPPSSTRKLTSGPQLCTRENRASAQHKTLEARNTLHTWKKAYFDTRAKIEASGREARWEFDRKRLFERTDYMAAICQDLCDILQVMEEFYNIFGPELKAVTGDPKRIDDVLCRVDGLVTPMENLTFDPFSIKSSKYWKYVMDEFKIEVLASGISLNQARHRSMSAKVIEKEAKNFIDESFKTLRSAEAAFDMLLKFKHIRSREAINRQMMMKFNDILAQYCKEIDIINKIFVQNLDNPPLYKNHPPVAGAIYWERSLFFRIKHTILRFQEVEEILDSDRGREVKQKYLEVGRTMKDYENKKYEQWRETTEQVLPTLMKKSLLTKTSSSAEDALNSDKGAVFVINFSPVLREIINEAKYTDGIQRMLDHYHRLMGTLNEAESLLLDDHSQELVRVFRSGYKRLNWNSLGIADYITRCKRAIGKFESLVHQIHKNADDISSRLTLIESINLFKYPAPKSEEELPGVKEFFEYIERERAKDVDHMVRWYLAVGPLLTRVEGLIVHTNTGKAPKLASYYEYWENRIYEVLTKLILKNLQSFNSLILGNVPLFQTETILTAPEIILHPNANEIDKMCVHCVRNCVEITKNFVRWMNGSCIECPPQKGEEEELVIISFYSDISQDPQIIEQAVMIPQNVHRILVNLMKYLQKWKRYRPLWKLDKAIVMERFAAKKPPCVAYDEKLQFYTRIASEVMRHPLIKDEHCVRLQLGPLAHTVQESARSWVFSLGRLLNESAKEELHNLHEEMEFLAKNLKKSPSTLEDLKFVLATIAEIRSKSLVMELRYRDVQERYRTMMMYNFFPPDAEKELVDKIESMWLNLFNDSVNVEHALGGIKRTFTEIEDFAKRFYRQGPGSVGEDLDTGVELLATFEKEVMKHEKNRQELANAEKLFDLPITTHPELLKVQKEMSGLKMIYELYGGLKVAKEEWSQTLWINLNVQFLQEGIEGFLKALRKLPRQVRNLSVAYHLEAKMKAFKDSIPLLLDLKHEALRDRHWKELMEKTGVVFEMTETFTLENMFAMELHKHTDVLNEIVTSAIKEIAIEKAVKEILDTWENMKFTVVKYYKGTQERGYILGSVDDIIQCLDDNTVNLQSISGSRFVGPFLQTVHKWEKTLSLIGEVIEIWMLVQRKWLYLESIFIGGDIRSQLPDEAKKFDNIDRVFKRARPQVRVVSLALPRRGPRRRPPGARAGFLLPRLDGCPLDLVQIMSETLKDPVIKRCCEAPNRLSDLQNVSEGLEKCQKSLNDYLDSKRNAFPRFFFISDDELLSILGNSDPLCVQEHIIKVRVSSVTQLLRALYTVLSNPQA</sequence>
<proteinExistence type="inferred from homology"/>
<dbReference type="GO" id="GO:0007018">
    <property type="term" value="P:microtubule-based movement"/>
    <property type="evidence" value="ECO:0007669"/>
    <property type="project" value="InterPro"/>
</dbReference>
<evidence type="ECO:0000313" key="16">
    <source>
        <dbReference type="EMBL" id="KAB1255184.1"/>
    </source>
</evidence>
<keyword evidence="6" id="KW-0067">ATP-binding</keyword>